<keyword evidence="5" id="KW-0067">ATP-binding</keyword>
<comment type="caution">
    <text evidence="10">The sequence shown here is derived from an EMBL/GenBank/DDBJ whole genome shotgun (WGS) entry which is preliminary data.</text>
</comment>
<evidence type="ECO:0000259" key="9">
    <source>
        <dbReference type="PROSITE" id="PS51194"/>
    </source>
</evidence>
<dbReference type="PANTHER" id="PTHR13710">
    <property type="entry name" value="DNA HELICASE RECQ FAMILY MEMBER"/>
    <property type="match status" value="1"/>
</dbReference>
<feature type="domain" description="Helicase C-terminal" evidence="9">
    <location>
        <begin position="235"/>
        <end position="382"/>
    </location>
</feature>
<dbReference type="EMBL" id="JALJOT010000003">
    <property type="protein sequence ID" value="KAK9916772.1"/>
    <property type="molecule type" value="Genomic_DNA"/>
</dbReference>
<evidence type="ECO:0000256" key="3">
    <source>
        <dbReference type="ARBA" id="ARBA00022801"/>
    </source>
</evidence>
<keyword evidence="3" id="KW-0378">Hydrolase</keyword>
<dbReference type="PROSITE" id="PS51194">
    <property type="entry name" value="HELICASE_CTER"/>
    <property type="match status" value="1"/>
</dbReference>
<dbReference type="NCBIfam" id="TIGR00614">
    <property type="entry name" value="recQ_fam"/>
    <property type="match status" value="1"/>
</dbReference>
<evidence type="ECO:0000256" key="5">
    <source>
        <dbReference type="ARBA" id="ARBA00022840"/>
    </source>
</evidence>
<dbReference type="InterPro" id="IPR001650">
    <property type="entry name" value="Helicase_C-like"/>
</dbReference>
<dbReference type="InterPro" id="IPR014001">
    <property type="entry name" value="Helicase_ATP-bd"/>
</dbReference>
<dbReference type="SMART" id="SM00487">
    <property type="entry name" value="DEXDc"/>
    <property type="match status" value="1"/>
</dbReference>
<gene>
    <name evidence="10" type="ORF">WJX75_006776</name>
</gene>
<evidence type="ECO:0000259" key="8">
    <source>
        <dbReference type="PROSITE" id="PS51192"/>
    </source>
</evidence>
<accession>A0ABR2YYQ7</accession>
<evidence type="ECO:0000256" key="4">
    <source>
        <dbReference type="ARBA" id="ARBA00022806"/>
    </source>
</evidence>
<organism evidence="10 11">
    <name type="scientific">Coccomyxa subellipsoidea</name>
    <dbReference type="NCBI Taxonomy" id="248742"/>
    <lineage>
        <taxon>Eukaryota</taxon>
        <taxon>Viridiplantae</taxon>
        <taxon>Chlorophyta</taxon>
        <taxon>core chlorophytes</taxon>
        <taxon>Trebouxiophyceae</taxon>
        <taxon>Trebouxiophyceae incertae sedis</taxon>
        <taxon>Coccomyxaceae</taxon>
        <taxon>Coccomyxa</taxon>
    </lineage>
</organism>
<dbReference type="Pfam" id="PF00270">
    <property type="entry name" value="DEAD"/>
    <property type="match status" value="1"/>
</dbReference>
<dbReference type="InterPro" id="IPR004589">
    <property type="entry name" value="DNA_helicase_ATP-dep_RecQ"/>
</dbReference>
<keyword evidence="2" id="KW-0547">Nucleotide-binding</keyword>
<keyword evidence="4" id="KW-0347">Helicase</keyword>
<evidence type="ECO:0000256" key="2">
    <source>
        <dbReference type="ARBA" id="ARBA00022741"/>
    </source>
</evidence>
<dbReference type="SUPFAM" id="SSF52540">
    <property type="entry name" value="P-loop containing nucleoside triphosphate hydrolases"/>
    <property type="match status" value="1"/>
</dbReference>
<evidence type="ECO:0000256" key="6">
    <source>
        <dbReference type="ARBA" id="ARBA00034617"/>
    </source>
</evidence>
<evidence type="ECO:0000256" key="7">
    <source>
        <dbReference type="ARBA" id="ARBA00034808"/>
    </source>
</evidence>
<dbReference type="EC" id="5.6.2.4" evidence="7"/>
<evidence type="ECO:0000313" key="11">
    <source>
        <dbReference type="Proteomes" id="UP001491310"/>
    </source>
</evidence>
<feature type="domain" description="Helicase ATP-binding" evidence="8">
    <location>
        <begin position="32"/>
        <end position="206"/>
    </location>
</feature>
<proteinExistence type="inferred from homology"/>
<dbReference type="Pfam" id="PF00271">
    <property type="entry name" value="Helicase_C"/>
    <property type="match status" value="1"/>
</dbReference>
<dbReference type="PANTHER" id="PTHR13710:SF155">
    <property type="entry name" value="ATP-DEPENDENT DNA HELICASE Q-LIKE 3"/>
    <property type="match status" value="1"/>
</dbReference>
<comment type="similarity">
    <text evidence="1">Belongs to the helicase family. RecQ subfamily.</text>
</comment>
<protein>
    <recommendedName>
        <fullName evidence="7">DNA 3'-5' helicase</fullName>
        <ecNumber evidence="7">5.6.2.4</ecNumber>
    </recommendedName>
</protein>
<dbReference type="Proteomes" id="UP001491310">
    <property type="component" value="Unassembled WGS sequence"/>
</dbReference>
<dbReference type="CDD" id="cd17920">
    <property type="entry name" value="DEXHc_RecQ"/>
    <property type="match status" value="1"/>
</dbReference>
<comment type="catalytic activity">
    <reaction evidence="6">
        <text>Couples ATP hydrolysis with the unwinding of duplex DNA by translocating in the 3'-5' direction.</text>
        <dbReference type="EC" id="5.6.2.4"/>
    </reaction>
</comment>
<name>A0ABR2YYQ7_9CHLO</name>
<dbReference type="SMART" id="SM00490">
    <property type="entry name" value="HELICc"/>
    <property type="match status" value="1"/>
</dbReference>
<dbReference type="InterPro" id="IPR011545">
    <property type="entry name" value="DEAD/DEAH_box_helicase_dom"/>
</dbReference>
<evidence type="ECO:0000256" key="1">
    <source>
        <dbReference type="ARBA" id="ARBA00005446"/>
    </source>
</evidence>
<dbReference type="Gene3D" id="3.40.50.300">
    <property type="entry name" value="P-loop containing nucleotide triphosphate hydrolases"/>
    <property type="match status" value="2"/>
</dbReference>
<reference evidence="10 11" key="1">
    <citation type="journal article" date="2024" name="Nat. Commun.">
        <title>Phylogenomics reveals the evolutionary origins of lichenization in chlorophyte algae.</title>
        <authorList>
            <person name="Puginier C."/>
            <person name="Libourel C."/>
            <person name="Otte J."/>
            <person name="Skaloud P."/>
            <person name="Haon M."/>
            <person name="Grisel S."/>
            <person name="Petersen M."/>
            <person name="Berrin J.G."/>
            <person name="Delaux P.M."/>
            <person name="Dal Grande F."/>
            <person name="Keller J."/>
        </authorList>
    </citation>
    <scope>NUCLEOTIDE SEQUENCE [LARGE SCALE GENOMIC DNA]</scope>
    <source>
        <strain evidence="10 11">SAG 216-7</strain>
    </source>
</reference>
<dbReference type="InterPro" id="IPR027417">
    <property type="entry name" value="P-loop_NTPase"/>
</dbReference>
<evidence type="ECO:0000313" key="10">
    <source>
        <dbReference type="EMBL" id="KAK9916772.1"/>
    </source>
</evidence>
<keyword evidence="11" id="KW-1185">Reference proteome</keyword>
<dbReference type="PROSITE" id="PS51192">
    <property type="entry name" value="HELICASE_ATP_BIND_1"/>
    <property type="match status" value="1"/>
</dbReference>
<sequence length="460" mass="50104">MASRIVSFEALQTLLLEYWNTEGFRPLQQEAVEALLEGKDVLLFLPTGGGKSLCFQLPPLCQPHAVTVVVSPLISLAKDQVDAALDRGIDCEVFNSTVSESKKAAIISELCSGILSTKLLYTTPESLALPQLKDALKEAHAACTLRFAIDEAHCISSWGHDFRPAYLSLSSLHTEFPGAPILACTATATKQVKTSIIELLHLKSPVVLESSFNRSNLRYEVRYKDLICDGSDAAAFQDLEAFVKSQAPGTCGIIYAHQRKTCDWLASSLCNVEVDAMAYHAGKDSGQRASIQSQWLEGDVDIVVATIAFGMGVDKADVRWIVHWDAPSSLEAFSQESGRAGRDGLPSLCIMYASKAHFEQMRKLERGERSGSAAGMADMALSACCRRKAVLEHFGEHRGRCNAAEEEACDFCQSPKQVAAAVARLEGAWEHKQAEAAQMEKDGHQLAAGSITDWDTCWES</sequence>